<dbReference type="PIRSF" id="PIRSF000204">
    <property type="entry name" value="PNTB"/>
    <property type="match status" value="1"/>
</dbReference>
<name>A0A9X3YP61_9GAMM</name>
<evidence type="ECO:0000256" key="2">
    <source>
        <dbReference type="ARBA" id="ARBA00004429"/>
    </source>
</evidence>
<feature type="domain" description="NADP transhydrogenase beta-like" evidence="18">
    <location>
        <begin position="12"/>
        <end position="457"/>
    </location>
</feature>
<feature type="transmembrane region" description="Helical" evidence="17">
    <location>
        <begin position="6"/>
        <end position="26"/>
    </location>
</feature>
<feature type="transmembrane region" description="Helical" evidence="17">
    <location>
        <begin position="92"/>
        <end position="112"/>
    </location>
</feature>
<feature type="transmembrane region" description="Helical" evidence="17">
    <location>
        <begin position="165"/>
        <end position="184"/>
    </location>
</feature>
<evidence type="ECO:0000256" key="7">
    <source>
        <dbReference type="ARBA" id="ARBA00022475"/>
    </source>
</evidence>
<evidence type="ECO:0000256" key="9">
    <source>
        <dbReference type="ARBA" id="ARBA00022692"/>
    </source>
</evidence>
<comment type="subunit">
    <text evidence="4">Heterodimer of an alpha and a beta chain.</text>
</comment>
<proteinExistence type="inferred from homology"/>
<dbReference type="EMBL" id="JAOVZO020000019">
    <property type="protein sequence ID" value="MDC8014900.1"/>
    <property type="molecule type" value="Genomic_DNA"/>
</dbReference>
<keyword evidence="8 16" id="KW-0997">Cell inner membrane</keyword>
<dbReference type="GO" id="GO:0008750">
    <property type="term" value="F:proton-translocating NAD(P)+ transhydrogenase activity"/>
    <property type="evidence" value="ECO:0007669"/>
    <property type="project" value="UniProtKB-EC"/>
</dbReference>
<evidence type="ECO:0000256" key="4">
    <source>
        <dbReference type="ARBA" id="ARBA00011870"/>
    </source>
</evidence>
<comment type="catalytic activity">
    <reaction evidence="15 16">
        <text>NAD(+) + NADPH + H(+)(in) = NADH + NADP(+) + H(+)(out)</text>
        <dbReference type="Rhea" id="RHEA:47992"/>
        <dbReference type="ChEBI" id="CHEBI:15378"/>
        <dbReference type="ChEBI" id="CHEBI:57540"/>
        <dbReference type="ChEBI" id="CHEBI:57783"/>
        <dbReference type="ChEBI" id="CHEBI:57945"/>
        <dbReference type="ChEBI" id="CHEBI:58349"/>
        <dbReference type="EC" id="7.1.1.1"/>
    </reaction>
</comment>
<comment type="similarity">
    <text evidence="3 16">Belongs to the PNT beta subunit family.</text>
</comment>
<keyword evidence="12 17" id="KW-1133">Transmembrane helix</keyword>
<protein>
    <recommendedName>
        <fullName evidence="6 16">NAD(P) transhydrogenase subunit beta</fullName>
        <ecNumber evidence="5 16">7.1.1.1</ecNumber>
    </recommendedName>
    <alternativeName>
        <fullName evidence="16">Nicotinamide nucleotide transhydrogenase subunit beta</fullName>
    </alternativeName>
</protein>
<evidence type="ECO:0000256" key="16">
    <source>
        <dbReference type="PIRNR" id="PIRNR000204"/>
    </source>
</evidence>
<keyword evidence="13 16" id="KW-0520">NAD</keyword>
<dbReference type="SUPFAM" id="SSF52467">
    <property type="entry name" value="DHS-like NAD/FAD-binding domain"/>
    <property type="match status" value="1"/>
</dbReference>
<evidence type="ECO:0000256" key="14">
    <source>
        <dbReference type="ARBA" id="ARBA00023136"/>
    </source>
</evidence>
<comment type="function">
    <text evidence="1 16">The transhydrogenation between NADH and NADP is coupled to respiration and ATP hydrolysis and functions as a proton pump across the membrane.</text>
</comment>
<dbReference type="Gene3D" id="3.40.50.1220">
    <property type="entry name" value="TPP-binding domain"/>
    <property type="match status" value="1"/>
</dbReference>
<dbReference type="InterPro" id="IPR029035">
    <property type="entry name" value="DHS-like_NAD/FAD-binding_dom"/>
</dbReference>
<evidence type="ECO:0000256" key="13">
    <source>
        <dbReference type="ARBA" id="ARBA00023027"/>
    </source>
</evidence>
<organism evidence="19 20">
    <name type="scientific">Tahibacter soli</name>
    <dbReference type="NCBI Taxonomy" id="2983605"/>
    <lineage>
        <taxon>Bacteria</taxon>
        <taxon>Pseudomonadati</taxon>
        <taxon>Pseudomonadota</taxon>
        <taxon>Gammaproteobacteria</taxon>
        <taxon>Lysobacterales</taxon>
        <taxon>Rhodanobacteraceae</taxon>
        <taxon>Tahibacter</taxon>
    </lineage>
</organism>
<dbReference type="PANTHER" id="PTHR44758">
    <property type="entry name" value="NAD(P) TRANSHYDROGENASE SUBUNIT BETA"/>
    <property type="match status" value="1"/>
</dbReference>
<dbReference type="InterPro" id="IPR012136">
    <property type="entry name" value="NADH_DH_b"/>
</dbReference>
<evidence type="ECO:0000256" key="11">
    <source>
        <dbReference type="ARBA" id="ARBA00022967"/>
    </source>
</evidence>
<keyword evidence="11 16" id="KW-1278">Translocase</keyword>
<comment type="subcellular location">
    <subcellularLocation>
        <location evidence="2">Cell inner membrane</location>
        <topology evidence="2">Multi-pass membrane protein</topology>
    </subcellularLocation>
</comment>
<feature type="transmembrane region" description="Helical" evidence="17">
    <location>
        <begin position="38"/>
        <end position="56"/>
    </location>
</feature>
<dbReference type="EC" id="7.1.1.1" evidence="5 16"/>
<dbReference type="InterPro" id="IPR034300">
    <property type="entry name" value="PNTB-like"/>
</dbReference>
<accession>A0A9X3YP61</accession>
<keyword evidence="20" id="KW-1185">Reference proteome</keyword>
<evidence type="ECO:0000256" key="3">
    <source>
        <dbReference type="ARBA" id="ARBA00007919"/>
    </source>
</evidence>
<gene>
    <name evidence="19" type="ORF">OD750_020335</name>
</gene>
<dbReference type="PANTHER" id="PTHR44758:SF1">
    <property type="entry name" value="NAD(P) TRANSHYDROGENASE SUBUNIT BETA"/>
    <property type="match status" value="1"/>
</dbReference>
<sequence length="468" mass="48802">MDTTTLLTYFAKASYFLAAVMFILGIKRMASPVTARKGIVQAGLGMVIATLATFAITGSHNLHLIVLAIVLGVAPTWIWGKKVAITDMPQMVALFNGMGGGSAAAIGAGELLKYAEAGAAPSKITLTLAIVGALIGSISMTGSIIAWAKLDGRMDKRFTFGGQQAFNFIVFAASVVAGLAVVVWKLDTTLIVAFFALALVFGVLMTLPIGGADMPVVISLYNALTGLAVAFEGFVMNNEALIIAGTVVGAAGTLLTQLMAKAMNRPISNVLFSNFGGGGGGEAITGTQKAIEASDAASLLYMAERVIIVPGYGMAVAQAQHKIWELSQQLIKRDKSVKFAIHPVAGRMPGHMNVLLAEAGVPYDLIADMDDINPEFSTCDVAIVIGANDVVNPVAKTDKSSPIYGMPILDVVNARQVIVIKRGKGTGFAGIENALFYADNCKMLYADGQEAANKLIAELKAIDSGGGH</sequence>
<evidence type="ECO:0000256" key="17">
    <source>
        <dbReference type="SAM" id="Phobius"/>
    </source>
</evidence>
<feature type="transmembrane region" description="Helical" evidence="17">
    <location>
        <begin position="190"/>
        <end position="209"/>
    </location>
</feature>
<comment type="caution">
    <text evidence="19">The sequence shown here is derived from an EMBL/GenBank/DDBJ whole genome shotgun (WGS) entry which is preliminary data.</text>
</comment>
<keyword evidence="14 16" id="KW-0472">Membrane</keyword>
<keyword evidence="10 16" id="KW-0521">NADP</keyword>
<feature type="transmembrane region" description="Helical" evidence="17">
    <location>
        <begin position="124"/>
        <end position="145"/>
    </location>
</feature>
<dbReference type="Proteomes" id="UP001139971">
    <property type="component" value="Unassembled WGS sequence"/>
</dbReference>
<evidence type="ECO:0000256" key="6">
    <source>
        <dbReference type="ARBA" id="ARBA00014581"/>
    </source>
</evidence>
<keyword evidence="7 16" id="KW-1003">Cell membrane</keyword>
<evidence type="ECO:0000256" key="12">
    <source>
        <dbReference type="ARBA" id="ARBA00022989"/>
    </source>
</evidence>
<evidence type="ECO:0000256" key="10">
    <source>
        <dbReference type="ARBA" id="ARBA00022857"/>
    </source>
</evidence>
<dbReference type="Pfam" id="PF02233">
    <property type="entry name" value="PNTB"/>
    <property type="match status" value="1"/>
</dbReference>
<evidence type="ECO:0000256" key="8">
    <source>
        <dbReference type="ARBA" id="ARBA00022519"/>
    </source>
</evidence>
<evidence type="ECO:0000313" key="20">
    <source>
        <dbReference type="Proteomes" id="UP001139971"/>
    </source>
</evidence>
<dbReference type="RefSeq" id="WP_263540862.1">
    <property type="nucleotide sequence ID" value="NZ_JAOVZO020000019.1"/>
</dbReference>
<dbReference type="AlphaFoldDB" id="A0A9X3YP61"/>
<feature type="transmembrane region" description="Helical" evidence="17">
    <location>
        <begin position="216"/>
        <end position="235"/>
    </location>
</feature>
<reference evidence="19" key="1">
    <citation type="submission" date="2023-02" db="EMBL/GenBank/DDBJ databases">
        <title>Tahibacter soli sp. nov. isolated from soil.</title>
        <authorList>
            <person name="Baek J.H."/>
            <person name="Lee J.K."/>
            <person name="Choi D.G."/>
            <person name="Jeon C.O."/>
        </authorList>
    </citation>
    <scope>NUCLEOTIDE SEQUENCE</scope>
    <source>
        <strain evidence="19">BL</strain>
    </source>
</reference>
<feature type="transmembrane region" description="Helical" evidence="17">
    <location>
        <begin position="241"/>
        <end position="260"/>
    </location>
</feature>
<evidence type="ECO:0000256" key="5">
    <source>
        <dbReference type="ARBA" id="ARBA00012943"/>
    </source>
</evidence>
<dbReference type="GO" id="GO:0005886">
    <property type="term" value="C:plasma membrane"/>
    <property type="evidence" value="ECO:0007669"/>
    <property type="project" value="UniProtKB-SubCell"/>
</dbReference>
<dbReference type="GO" id="GO:0050661">
    <property type="term" value="F:NADP binding"/>
    <property type="evidence" value="ECO:0007669"/>
    <property type="project" value="InterPro"/>
</dbReference>
<feature type="transmembrane region" description="Helical" evidence="17">
    <location>
        <begin position="62"/>
        <end position="80"/>
    </location>
</feature>
<evidence type="ECO:0000259" key="18">
    <source>
        <dbReference type="Pfam" id="PF02233"/>
    </source>
</evidence>
<evidence type="ECO:0000256" key="15">
    <source>
        <dbReference type="ARBA" id="ARBA00048202"/>
    </source>
</evidence>
<evidence type="ECO:0000313" key="19">
    <source>
        <dbReference type="EMBL" id="MDC8014900.1"/>
    </source>
</evidence>
<keyword evidence="9 17" id="KW-0812">Transmembrane</keyword>
<evidence type="ECO:0000256" key="1">
    <source>
        <dbReference type="ARBA" id="ARBA00003943"/>
    </source>
</evidence>